<comment type="caution">
    <text evidence="2">The sequence shown here is derived from an EMBL/GenBank/DDBJ whole genome shotgun (WGS) entry which is preliminary data.</text>
</comment>
<dbReference type="AlphaFoldDB" id="A0AAV3R8M2"/>
<protein>
    <submittedName>
        <fullName evidence="2">Uncharacterized protein</fullName>
    </submittedName>
</protein>
<name>A0AAV3R8M2_LITER</name>
<sequence>MREVVEVSSSASESERTELVDTEESPECFATEVDESSPPTPPIFSLAQKADNILRAGASSLWVGGCSGSSGKAARFLSDRKGSCLNIGSHLPE</sequence>
<evidence type="ECO:0000313" key="2">
    <source>
        <dbReference type="EMBL" id="GAA0172754.1"/>
    </source>
</evidence>
<dbReference type="Proteomes" id="UP001454036">
    <property type="component" value="Unassembled WGS sequence"/>
</dbReference>
<feature type="compositionally biased region" description="Low complexity" evidence="1">
    <location>
        <begin position="1"/>
        <end position="12"/>
    </location>
</feature>
<evidence type="ECO:0000256" key="1">
    <source>
        <dbReference type="SAM" id="MobiDB-lite"/>
    </source>
</evidence>
<gene>
    <name evidence="2" type="ORF">LIER_26515</name>
</gene>
<proteinExistence type="predicted"/>
<accession>A0AAV3R8M2</accession>
<organism evidence="2 3">
    <name type="scientific">Lithospermum erythrorhizon</name>
    <name type="common">Purple gromwell</name>
    <name type="synonym">Lithospermum officinale var. erythrorhizon</name>
    <dbReference type="NCBI Taxonomy" id="34254"/>
    <lineage>
        <taxon>Eukaryota</taxon>
        <taxon>Viridiplantae</taxon>
        <taxon>Streptophyta</taxon>
        <taxon>Embryophyta</taxon>
        <taxon>Tracheophyta</taxon>
        <taxon>Spermatophyta</taxon>
        <taxon>Magnoliopsida</taxon>
        <taxon>eudicotyledons</taxon>
        <taxon>Gunneridae</taxon>
        <taxon>Pentapetalae</taxon>
        <taxon>asterids</taxon>
        <taxon>lamiids</taxon>
        <taxon>Boraginales</taxon>
        <taxon>Boraginaceae</taxon>
        <taxon>Boraginoideae</taxon>
        <taxon>Lithospermeae</taxon>
        <taxon>Lithospermum</taxon>
    </lineage>
</organism>
<keyword evidence="3" id="KW-1185">Reference proteome</keyword>
<reference evidence="2 3" key="1">
    <citation type="submission" date="2024-01" db="EMBL/GenBank/DDBJ databases">
        <title>The complete chloroplast genome sequence of Lithospermum erythrorhizon: insights into the phylogenetic relationship among Boraginaceae species and the maternal lineages of purple gromwells.</title>
        <authorList>
            <person name="Okada T."/>
            <person name="Watanabe K."/>
        </authorList>
    </citation>
    <scope>NUCLEOTIDE SEQUENCE [LARGE SCALE GENOMIC DNA]</scope>
</reference>
<evidence type="ECO:0000313" key="3">
    <source>
        <dbReference type="Proteomes" id="UP001454036"/>
    </source>
</evidence>
<dbReference type="EMBL" id="BAABME010008270">
    <property type="protein sequence ID" value="GAA0172754.1"/>
    <property type="molecule type" value="Genomic_DNA"/>
</dbReference>
<feature type="region of interest" description="Disordered" evidence="1">
    <location>
        <begin position="1"/>
        <end position="40"/>
    </location>
</feature>